<dbReference type="AlphaFoldDB" id="A0A2M6WES3"/>
<keyword evidence="1" id="KW-1133">Transmembrane helix</keyword>
<evidence type="ECO:0000313" key="3">
    <source>
        <dbReference type="Proteomes" id="UP000228809"/>
    </source>
</evidence>
<feature type="transmembrane region" description="Helical" evidence="1">
    <location>
        <begin position="96"/>
        <end position="117"/>
    </location>
</feature>
<organism evidence="2 3">
    <name type="scientific">Candidatus Kaiserbacteria bacterium CG10_big_fil_rev_8_21_14_0_10_49_17</name>
    <dbReference type="NCBI Taxonomy" id="1974609"/>
    <lineage>
        <taxon>Bacteria</taxon>
        <taxon>Candidatus Kaiseribacteriota</taxon>
    </lineage>
</organism>
<keyword evidence="1" id="KW-0812">Transmembrane</keyword>
<proteinExistence type="predicted"/>
<dbReference type="Proteomes" id="UP000228809">
    <property type="component" value="Unassembled WGS sequence"/>
</dbReference>
<reference evidence="3" key="1">
    <citation type="submission" date="2017-09" db="EMBL/GenBank/DDBJ databases">
        <title>Depth-based differentiation of microbial function through sediment-hosted aquifers and enrichment of novel symbionts in the deep terrestrial subsurface.</title>
        <authorList>
            <person name="Probst A.J."/>
            <person name="Ladd B."/>
            <person name="Jarett J.K."/>
            <person name="Geller-Mcgrath D.E."/>
            <person name="Sieber C.M.K."/>
            <person name="Emerson J.B."/>
            <person name="Anantharaman K."/>
            <person name="Thomas B.C."/>
            <person name="Malmstrom R."/>
            <person name="Stieglmeier M."/>
            <person name="Klingl A."/>
            <person name="Woyke T."/>
            <person name="Ryan C.M."/>
            <person name="Banfield J.F."/>
        </authorList>
    </citation>
    <scope>NUCLEOTIDE SEQUENCE [LARGE SCALE GENOMIC DNA]</scope>
</reference>
<accession>A0A2M6WES3</accession>
<evidence type="ECO:0008006" key="4">
    <source>
        <dbReference type="Google" id="ProtNLM"/>
    </source>
</evidence>
<evidence type="ECO:0000313" key="2">
    <source>
        <dbReference type="EMBL" id="PIT91301.1"/>
    </source>
</evidence>
<sequence>MDKEIFFDNKKFLSSKAAGLLYGYTHDYISRMARQGKIEGRQFGRAWYVDEDSLADFVKVNTEEIFKKRKELRETRKTEYKTANGAVRSPIRLEELAGRAATILSAAILVFGGYFFIQSPLAYSAFSEAQERVAHIQNTLSAIAGVVTSSPAVAAGASAEVHSVVDTPLSNVARTVYFFPRSLRDGLVALPEESRAVVKSFGAYANSVARNVFTSPLLNSPVETLLSSVEHGLAEYYALLKNIGSGIASAPQSTYTLLKYAGETVYGTGQHAVSVFGDTLEMTTPYVSSGLAYSGGIVATAFDSSSELSAIAVTAPQTLMERIAQNTRLAIARWIGLTPAFVATNQEESTPQETTIVNNPTYLTQEITQPVIERVTERIVTERGVSAAELNERLNHLENKLTSAIYAISGADESNTIRTIYQSISHTNKIDQLTNVSLTNATVSGLTGLTDSDIPNDITVSGYLTSSTGVVTVAQGGTGTTTPSGLLYGDGAGTLSATTTIAQNVGGTGISSYTAGDILYADTSGTLATLGIGTNNQVLKVQGGTLAWGAAAGGGGSGLWATTTDELITYPA</sequence>
<gene>
    <name evidence="2" type="ORF">COU17_01175</name>
</gene>
<name>A0A2M6WES3_9BACT</name>
<evidence type="ECO:0000256" key="1">
    <source>
        <dbReference type="SAM" id="Phobius"/>
    </source>
</evidence>
<feature type="non-terminal residue" evidence="2">
    <location>
        <position position="572"/>
    </location>
</feature>
<dbReference type="EMBL" id="PFBJ01000005">
    <property type="protein sequence ID" value="PIT91301.1"/>
    <property type="molecule type" value="Genomic_DNA"/>
</dbReference>
<comment type="caution">
    <text evidence="2">The sequence shown here is derived from an EMBL/GenBank/DDBJ whole genome shotgun (WGS) entry which is preliminary data.</text>
</comment>
<keyword evidence="1" id="KW-0472">Membrane</keyword>
<protein>
    <recommendedName>
        <fullName evidence="4">Helix-turn-helix domain-containing protein</fullName>
    </recommendedName>
</protein>